<accession>A0A502M7E7</accession>
<organism evidence="1 3">
    <name type="scientific">Mycoplasma struthionis</name>
    <dbReference type="NCBI Taxonomy" id="538220"/>
    <lineage>
        <taxon>Bacteria</taxon>
        <taxon>Bacillati</taxon>
        <taxon>Mycoplasmatota</taxon>
        <taxon>Mollicutes</taxon>
        <taxon>Mycoplasmataceae</taxon>
        <taxon>Mycoplasma</taxon>
    </lineage>
</organism>
<name>A0A3G8LIV6_9MOLU</name>
<evidence type="ECO:0000313" key="1">
    <source>
        <dbReference type="EMBL" id="AZG68810.1"/>
    </source>
</evidence>
<proteinExistence type="predicted"/>
<dbReference type="Proteomes" id="UP000275883">
    <property type="component" value="Chromosome"/>
</dbReference>
<dbReference type="RefSeq" id="WP_124724503.1">
    <property type="nucleotide sequence ID" value="NZ_CP034044.1"/>
</dbReference>
<dbReference type="EMBL" id="VFSY01000025">
    <property type="protein sequence ID" value="TPI01584.1"/>
    <property type="molecule type" value="Genomic_DNA"/>
</dbReference>
<dbReference type="Proteomes" id="UP000317904">
    <property type="component" value="Unassembled WGS sequence"/>
</dbReference>
<sequence>MLTNDPQVVNVVKEEQVFKDDFDAQLEPVEYILHRGGVATTRDIERKSTDNAILDKYPVKIKITRDFINDDAIIELTFHDLLLENRTRHEILINEKQLDMNIRRRSSNGESTYFITRYIDGTKISFSELEVFKMTAFTSIRNYTNYLVGFELFFNHTSNKPSQKFDLINNNIKFSYVRSVEFNITRRSFEEILSESNVSFKKEVIETELNMNEPNLGQGYRHIATSTHQIKSTRDEEPKFYLTNVPENLFDSINIENSFKYKSYYITSEKIRLSNDKFKINYYINERHTYNKKTKEFDKVYDGSQGLYLPLNFKGEFSFNFSVKQNIFKNMDNLRLTKIINQPFFNKEEGKIRLRMSYESYSEQESNKFFKVWKPAVVVNNN</sequence>
<protein>
    <submittedName>
        <fullName evidence="1">Uncharacterized protein</fullName>
    </submittedName>
</protein>
<dbReference type="KEGG" id="mstr:EGN60_02500"/>
<dbReference type="OrthoDB" id="397138at2"/>
<keyword evidence="3" id="KW-1185">Reference proteome</keyword>
<reference evidence="2 4" key="2">
    <citation type="submission" date="2019-06" db="EMBL/GenBank/DDBJ databases">
        <title>A comparative genomics study of ostrich specific Mycoplasmas.</title>
        <authorList>
            <person name="Botes A."/>
            <person name="Nel T."/>
        </authorList>
    </citation>
    <scope>NUCLEOTIDE SEQUENCE [LARGE SCALE GENOMIC DNA]</scope>
    <source>
        <strain evidence="2 4">Ms01</strain>
    </source>
</reference>
<evidence type="ECO:0000313" key="4">
    <source>
        <dbReference type="Proteomes" id="UP000317904"/>
    </source>
</evidence>
<gene>
    <name evidence="1" type="ORF">EGN60_02500</name>
    <name evidence="2" type="ORF">FJM01_02390</name>
</gene>
<accession>A0A3G8LIV6</accession>
<evidence type="ECO:0000313" key="2">
    <source>
        <dbReference type="EMBL" id="TPI01584.1"/>
    </source>
</evidence>
<dbReference type="EMBL" id="CP034044">
    <property type="protein sequence ID" value="AZG68810.1"/>
    <property type="molecule type" value="Genomic_DNA"/>
</dbReference>
<evidence type="ECO:0000313" key="3">
    <source>
        <dbReference type="Proteomes" id="UP000275883"/>
    </source>
</evidence>
<reference evidence="1 3" key="1">
    <citation type="submission" date="2018-11" db="EMBL/GenBank/DDBJ databases">
        <title>Genome sequence of Mycoplasma struthionis sp. nov.</title>
        <authorList>
            <person name="Spergser J."/>
        </authorList>
    </citation>
    <scope>NUCLEOTIDE SEQUENCE [LARGE SCALE GENOMIC DNA]</scope>
    <source>
        <strain evidence="1 3">237IA</strain>
    </source>
</reference>
<dbReference type="NCBIfam" id="NF045960">
    <property type="entry name" value="MHO_1580_fam"/>
    <property type="match status" value="1"/>
</dbReference>
<dbReference type="AlphaFoldDB" id="A0A3G8LIV6"/>